<feature type="transmembrane region" description="Helical" evidence="4">
    <location>
        <begin position="12"/>
        <end position="36"/>
    </location>
</feature>
<dbReference type="PANTHER" id="PTHR45228:SF1">
    <property type="entry name" value="CYCLIC DI-GMP PHOSPHODIESTERASE TM_0186"/>
    <property type="match status" value="1"/>
</dbReference>
<dbReference type="PROSITE" id="PS51832">
    <property type="entry name" value="HD_GYP"/>
    <property type="match status" value="1"/>
</dbReference>
<protein>
    <submittedName>
        <fullName evidence="8">HD-GYP domain-containing protein</fullName>
        <ecNumber evidence="8">3.1.4.-</ecNumber>
    </submittedName>
</protein>
<dbReference type="EMBL" id="JBHSZV010000034">
    <property type="protein sequence ID" value="MFC7062871.1"/>
    <property type="molecule type" value="Genomic_DNA"/>
</dbReference>
<evidence type="ECO:0000313" key="9">
    <source>
        <dbReference type="Proteomes" id="UP001596410"/>
    </source>
</evidence>
<dbReference type="Gene3D" id="6.10.340.10">
    <property type="match status" value="1"/>
</dbReference>
<keyword evidence="9" id="KW-1185">Reference proteome</keyword>
<evidence type="ECO:0000256" key="4">
    <source>
        <dbReference type="SAM" id="Phobius"/>
    </source>
</evidence>
<sequence>MEDFKRFEKQILLNYIIGSLIAVFGVGSTFIFHTLTLTLSEVFYLLAIMVLSGIVMLICEFLVYQKHIQPIKLIFHKEKPSRGELEKAYIRLHRFPLLTIKRILGPHLFGLAIPASILSIVGITNGWIGLPTYYIALAWAGSILIAVMHALIEFFLTYRSIQFLLRKFLGKARAFQHVLSLEDKYAVSLKSKLLISSLFTAVFPLLLFILALQIRFSENATSGIQNYWNWASLIVGVILVMALLGTLLLYKSIEEPIDQLLTNFDKVREGHFHSIENIYSDEFANLVTGFNHMVSSIKARDEKNQKLLESFFTVFAATLDARDPYTAGHSKRVAEYSVRIARRANFSNEEVDLIRKSALLHDIGKIGVRDDVLLKDGKLTEEEFVQIKQHPVIGYSILKQVQLPEELIPVLSGVRHHHERYDGKGYPDQLAGDEIPVFGRLMAVADAYDAMTSDRPYREGMSDQRALAIIESGKGNQWDRYFADLFLEEMDYAKIQKTI</sequence>
<dbReference type="InterPro" id="IPR006675">
    <property type="entry name" value="HDIG_dom"/>
</dbReference>
<dbReference type="InterPro" id="IPR006674">
    <property type="entry name" value="HD_domain"/>
</dbReference>
<organism evidence="8 9">
    <name type="scientific">Halobacillus seohaensis</name>
    <dbReference type="NCBI Taxonomy" id="447421"/>
    <lineage>
        <taxon>Bacteria</taxon>
        <taxon>Bacillati</taxon>
        <taxon>Bacillota</taxon>
        <taxon>Bacilli</taxon>
        <taxon>Bacillales</taxon>
        <taxon>Bacillaceae</taxon>
        <taxon>Halobacillus</taxon>
    </lineage>
</organism>
<dbReference type="NCBIfam" id="TIGR00277">
    <property type="entry name" value="HDIG"/>
    <property type="match status" value="1"/>
</dbReference>
<feature type="domain" description="HD-GYP" evidence="7">
    <location>
        <begin position="304"/>
        <end position="499"/>
    </location>
</feature>
<keyword evidence="4" id="KW-1133">Transmembrane helix</keyword>
<evidence type="ECO:0000259" key="5">
    <source>
        <dbReference type="PROSITE" id="PS50885"/>
    </source>
</evidence>
<gene>
    <name evidence="8" type="ORF">ACFQIC_13590</name>
</gene>
<dbReference type="InterPro" id="IPR003660">
    <property type="entry name" value="HAMP_dom"/>
</dbReference>
<dbReference type="GO" id="GO:0016787">
    <property type="term" value="F:hydrolase activity"/>
    <property type="evidence" value="ECO:0007669"/>
    <property type="project" value="UniProtKB-KW"/>
</dbReference>
<keyword evidence="3 4" id="KW-0472">Membrane</keyword>
<evidence type="ECO:0000313" key="8">
    <source>
        <dbReference type="EMBL" id="MFC7062871.1"/>
    </source>
</evidence>
<dbReference type="CDD" id="cd00077">
    <property type="entry name" value="HDc"/>
    <property type="match status" value="1"/>
</dbReference>
<comment type="caution">
    <text evidence="8">The sequence shown here is derived from an EMBL/GenBank/DDBJ whole genome shotgun (WGS) entry which is preliminary data.</text>
</comment>
<dbReference type="SUPFAM" id="SSF109604">
    <property type="entry name" value="HD-domain/PDEase-like"/>
    <property type="match status" value="1"/>
</dbReference>
<proteinExistence type="predicted"/>
<dbReference type="Gene3D" id="1.10.3210.10">
    <property type="entry name" value="Hypothetical protein af1432"/>
    <property type="match status" value="1"/>
</dbReference>
<dbReference type="SMART" id="SM00471">
    <property type="entry name" value="HDc"/>
    <property type="match status" value="1"/>
</dbReference>
<dbReference type="PROSITE" id="PS51831">
    <property type="entry name" value="HD"/>
    <property type="match status" value="1"/>
</dbReference>
<evidence type="ECO:0000259" key="7">
    <source>
        <dbReference type="PROSITE" id="PS51832"/>
    </source>
</evidence>
<feature type="transmembrane region" description="Helical" evidence="4">
    <location>
        <begin position="134"/>
        <end position="158"/>
    </location>
</feature>
<evidence type="ECO:0000256" key="1">
    <source>
        <dbReference type="ARBA" id="ARBA00004236"/>
    </source>
</evidence>
<keyword evidence="4" id="KW-0812">Transmembrane</keyword>
<accession>A0ABW2EN40</accession>
<evidence type="ECO:0000256" key="2">
    <source>
        <dbReference type="ARBA" id="ARBA00022475"/>
    </source>
</evidence>
<evidence type="ECO:0000256" key="3">
    <source>
        <dbReference type="ARBA" id="ARBA00023136"/>
    </source>
</evidence>
<reference evidence="9" key="1">
    <citation type="journal article" date="2019" name="Int. J. Syst. Evol. Microbiol.">
        <title>The Global Catalogue of Microorganisms (GCM) 10K type strain sequencing project: providing services to taxonomists for standard genome sequencing and annotation.</title>
        <authorList>
            <consortium name="The Broad Institute Genomics Platform"/>
            <consortium name="The Broad Institute Genome Sequencing Center for Infectious Disease"/>
            <person name="Wu L."/>
            <person name="Ma J."/>
        </authorList>
    </citation>
    <scope>NUCLEOTIDE SEQUENCE [LARGE SCALE GENOMIC DNA]</scope>
    <source>
        <strain evidence="9">CGMCC 4.1621</strain>
    </source>
</reference>
<dbReference type="PROSITE" id="PS50885">
    <property type="entry name" value="HAMP"/>
    <property type="match status" value="1"/>
</dbReference>
<feature type="transmembrane region" description="Helical" evidence="4">
    <location>
        <begin position="42"/>
        <end position="64"/>
    </location>
</feature>
<evidence type="ECO:0000259" key="6">
    <source>
        <dbReference type="PROSITE" id="PS51831"/>
    </source>
</evidence>
<feature type="transmembrane region" description="Helical" evidence="4">
    <location>
        <begin position="193"/>
        <end position="216"/>
    </location>
</feature>
<dbReference type="Pfam" id="PF13487">
    <property type="entry name" value="HD_5"/>
    <property type="match status" value="1"/>
</dbReference>
<feature type="domain" description="HAMP" evidence="5">
    <location>
        <begin position="251"/>
        <end position="302"/>
    </location>
</feature>
<dbReference type="EC" id="3.1.4.-" evidence="8"/>
<dbReference type="InterPro" id="IPR003607">
    <property type="entry name" value="HD/PDEase_dom"/>
</dbReference>
<dbReference type="Proteomes" id="UP001596410">
    <property type="component" value="Unassembled WGS sequence"/>
</dbReference>
<dbReference type="InterPro" id="IPR037522">
    <property type="entry name" value="HD_GYP_dom"/>
</dbReference>
<comment type="subcellular location">
    <subcellularLocation>
        <location evidence="1">Cell membrane</location>
    </subcellularLocation>
</comment>
<keyword evidence="8" id="KW-0378">Hydrolase</keyword>
<name>A0ABW2EN40_9BACI</name>
<dbReference type="InterPro" id="IPR052020">
    <property type="entry name" value="Cyclic_di-GMP/3'3'-cGAMP_PDE"/>
</dbReference>
<feature type="transmembrane region" description="Helical" evidence="4">
    <location>
        <begin position="108"/>
        <end position="128"/>
    </location>
</feature>
<dbReference type="CDD" id="cd06225">
    <property type="entry name" value="HAMP"/>
    <property type="match status" value="1"/>
</dbReference>
<feature type="transmembrane region" description="Helical" evidence="4">
    <location>
        <begin position="228"/>
        <end position="250"/>
    </location>
</feature>
<feature type="domain" description="HD" evidence="6">
    <location>
        <begin position="326"/>
        <end position="451"/>
    </location>
</feature>
<dbReference type="RefSeq" id="WP_204709250.1">
    <property type="nucleotide sequence ID" value="NZ_JBHSZV010000034.1"/>
</dbReference>
<keyword evidence="2" id="KW-1003">Cell membrane</keyword>
<dbReference type="PANTHER" id="PTHR45228">
    <property type="entry name" value="CYCLIC DI-GMP PHOSPHODIESTERASE TM_0186-RELATED"/>
    <property type="match status" value="1"/>
</dbReference>